<comment type="similarity">
    <text evidence="7">Belongs to the binding-protein-dependent transport system permease family.</text>
</comment>
<evidence type="ECO:0000256" key="3">
    <source>
        <dbReference type="ARBA" id="ARBA00022475"/>
    </source>
</evidence>
<feature type="transmembrane region" description="Helical" evidence="7">
    <location>
        <begin position="39"/>
        <end position="58"/>
    </location>
</feature>
<comment type="subcellular location">
    <subcellularLocation>
        <location evidence="1 7">Cell membrane</location>
        <topology evidence="1 7">Multi-pass membrane protein</topology>
    </subcellularLocation>
</comment>
<evidence type="ECO:0000256" key="5">
    <source>
        <dbReference type="ARBA" id="ARBA00022989"/>
    </source>
</evidence>
<evidence type="ECO:0000313" key="11">
    <source>
        <dbReference type="Proteomes" id="UP001592528"/>
    </source>
</evidence>
<reference evidence="10 11" key="1">
    <citation type="submission" date="2024-09" db="EMBL/GenBank/DDBJ databases">
        <authorList>
            <person name="Lee S.D."/>
        </authorList>
    </citation>
    <scope>NUCLEOTIDE SEQUENCE [LARGE SCALE GENOMIC DNA]</scope>
    <source>
        <strain evidence="10 11">N1-5</strain>
    </source>
</reference>
<feature type="transmembrane region" description="Helical" evidence="7">
    <location>
        <begin position="271"/>
        <end position="290"/>
    </location>
</feature>
<dbReference type="InterPro" id="IPR035906">
    <property type="entry name" value="MetI-like_sf"/>
</dbReference>
<accession>A0ABV6UVL7</accession>
<sequence length="304" mass="32791">MTAPAAVAAPTKPTPDPDRADRPSRAPGSHPVQRNLGRTVAYVLLLLYAVVSAYPFAWMVSGAFKDSKEILSGGHLIPHRPTLSTLVQTWNQLHFLRYFGNSLIITVCTTAGVLLFYSMAGYAFAVLRFPGRRLLYGAFVSLLFVPGITVLLPLVILQSDLGILGSRIGLILPFINGTAPLSIMLLTNSFRAVPGELRESARCDGAGELRTFWSIHLPAVRPALVTIALLTAIPTWNEYVLSRVSLNDPSSYTLPLGLQNLSSSASPQQNVLMAASLIIVVPVVVLFLLLQRYFVNGLAGAVKG</sequence>
<feature type="compositionally biased region" description="Basic and acidic residues" evidence="8">
    <location>
        <begin position="15"/>
        <end position="24"/>
    </location>
</feature>
<dbReference type="RefSeq" id="WP_084715257.1">
    <property type="nucleotide sequence ID" value="NZ_JBHEZZ010000021.1"/>
</dbReference>
<dbReference type="CDD" id="cd06261">
    <property type="entry name" value="TM_PBP2"/>
    <property type="match status" value="1"/>
</dbReference>
<keyword evidence="3" id="KW-1003">Cell membrane</keyword>
<feature type="transmembrane region" description="Helical" evidence="7">
    <location>
        <begin position="103"/>
        <end position="127"/>
    </location>
</feature>
<evidence type="ECO:0000313" key="10">
    <source>
        <dbReference type="EMBL" id="MFC1405498.1"/>
    </source>
</evidence>
<organism evidence="10 11">
    <name type="scientific">Streptacidiphilus cavernicola</name>
    <dbReference type="NCBI Taxonomy" id="3342716"/>
    <lineage>
        <taxon>Bacteria</taxon>
        <taxon>Bacillati</taxon>
        <taxon>Actinomycetota</taxon>
        <taxon>Actinomycetes</taxon>
        <taxon>Kitasatosporales</taxon>
        <taxon>Streptomycetaceae</taxon>
        <taxon>Streptacidiphilus</taxon>
    </lineage>
</organism>
<feature type="region of interest" description="Disordered" evidence="8">
    <location>
        <begin position="1"/>
        <end position="32"/>
    </location>
</feature>
<dbReference type="PANTHER" id="PTHR43744">
    <property type="entry name" value="ABC TRANSPORTER PERMEASE PROTEIN MG189-RELATED-RELATED"/>
    <property type="match status" value="1"/>
</dbReference>
<comment type="caution">
    <text evidence="10">The sequence shown here is derived from an EMBL/GenBank/DDBJ whole genome shotgun (WGS) entry which is preliminary data.</text>
</comment>
<evidence type="ECO:0000256" key="6">
    <source>
        <dbReference type="ARBA" id="ARBA00023136"/>
    </source>
</evidence>
<feature type="transmembrane region" description="Helical" evidence="7">
    <location>
        <begin position="134"/>
        <end position="156"/>
    </location>
</feature>
<dbReference type="PANTHER" id="PTHR43744:SF3">
    <property type="entry name" value="LACTOSE TRANSPORT SYSTEM PERMEASE PROTEIN LACG"/>
    <property type="match status" value="1"/>
</dbReference>
<evidence type="ECO:0000256" key="2">
    <source>
        <dbReference type="ARBA" id="ARBA00022448"/>
    </source>
</evidence>
<keyword evidence="4 7" id="KW-0812">Transmembrane</keyword>
<evidence type="ECO:0000256" key="4">
    <source>
        <dbReference type="ARBA" id="ARBA00022692"/>
    </source>
</evidence>
<dbReference type="EMBL" id="JBHEZZ010000021">
    <property type="protein sequence ID" value="MFC1405498.1"/>
    <property type="molecule type" value="Genomic_DNA"/>
</dbReference>
<protein>
    <submittedName>
        <fullName evidence="10">Carbohydrate ABC transporter permease</fullName>
    </submittedName>
</protein>
<dbReference type="PROSITE" id="PS50928">
    <property type="entry name" value="ABC_TM1"/>
    <property type="match status" value="1"/>
</dbReference>
<dbReference type="Proteomes" id="UP001592528">
    <property type="component" value="Unassembled WGS sequence"/>
</dbReference>
<feature type="transmembrane region" description="Helical" evidence="7">
    <location>
        <begin position="168"/>
        <end position="190"/>
    </location>
</feature>
<evidence type="ECO:0000256" key="1">
    <source>
        <dbReference type="ARBA" id="ARBA00004651"/>
    </source>
</evidence>
<dbReference type="Pfam" id="PF00528">
    <property type="entry name" value="BPD_transp_1"/>
    <property type="match status" value="1"/>
</dbReference>
<keyword evidence="11" id="KW-1185">Reference proteome</keyword>
<evidence type="ECO:0000256" key="8">
    <source>
        <dbReference type="SAM" id="MobiDB-lite"/>
    </source>
</evidence>
<evidence type="ECO:0000259" key="9">
    <source>
        <dbReference type="PROSITE" id="PS50928"/>
    </source>
</evidence>
<keyword evidence="5 7" id="KW-1133">Transmembrane helix</keyword>
<keyword evidence="6 7" id="KW-0472">Membrane</keyword>
<name>A0ABV6UVL7_9ACTN</name>
<feature type="compositionally biased region" description="Low complexity" evidence="8">
    <location>
        <begin position="1"/>
        <end position="11"/>
    </location>
</feature>
<dbReference type="Gene3D" id="1.10.3720.10">
    <property type="entry name" value="MetI-like"/>
    <property type="match status" value="1"/>
</dbReference>
<dbReference type="SUPFAM" id="SSF161098">
    <property type="entry name" value="MetI-like"/>
    <property type="match status" value="1"/>
</dbReference>
<feature type="transmembrane region" description="Helical" evidence="7">
    <location>
        <begin position="211"/>
        <end position="233"/>
    </location>
</feature>
<dbReference type="InterPro" id="IPR000515">
    <property type="entry name" value="MetI-like"/>
</dbReference>
<feature type="domain" description="ABC transmembrane type-1" evidence="9">
    <location>
        <begin position="99"/>
        <end position="290"/>
    </location>
</feature>
<evidence type="ECO:0000256" key="7">
    <source>
        <dbReference type="RuleBase" id="RU363032"/>
    </source>
</evidence>
<proteinExistence type="inferred from homology"/>
<keyword evidence="2 7" id="KW-0813">Transport</keyword>
<gene>
    <name evidence="10" type="ORF">ACEZDJ_29850</name>
</gene>